<evidence type="ECO:0000313" key="1">
    <source>
        <dbReference type="EMBL" id="OAT21455.1"/>
    </source>
</evidence>
<dbReference type="AlphaFoldDB" id="A0A1B7I0D8"/>
<proteinExistence type="predicted"/>
<dbReference type="InterPro" id="IPR018490">
    <property type="entry name" value="cNMP-bd_dom_sf"/>
</dbReference>
<protein>
    <submittedName>
        <fullName evidence="1">Putative inner membrane protein</fullName>
    </submittedName>
</protein>
<gene>
    <name evidence="1" type="ORF">M979_0314</name>
</gene>
<dbReference type="PATRIC" id="fig|1354255.3.peg.323"/>
<reference evidence="1 2" key="1">
    <citation type="submission" date="2016-04" db="EMBL/GenBank/DDBJ databases">
        <title>ATOL: Assembling a taxonomically balanced genome-scale reconstruction of the evolutionary history of the Enterobacteriaceae.</title>
        <authorList>
            <person name="Plunkett G.III."/>
            <person name="Neeno-Eckwall E.C."/>
            <person name="Glasner J.D."/>
            <person name="Perna N.T."/>
        </authorList>
    </citation>
    <scope>NUCLEOTIDE SEQUENCE [LARGE SCALE GENOMIC DNA]</scope>
    <source>
        <strain evidence="1 2">ATCC 51607</strain>
    </source>
</reference>
<evidence type="ECO:0000313" key="2">
    <source>
        <dbReference type="Proteomes" id="UP000078286"/>
    </source>
</evidence>
<dbReference type="SUPFAM" id="SSF51206">
    <property type="entry name" value="cAMP-binding domain-like"/>
    <property type="match status" value="1"/>
</dbReference>
<comment type="caution">
    <text evidence="1">The sequence shown here is derived from an EMBL/GenBank/DDBJ whole genome shotgun (WGS) entry which is preliminary data.</text>
</comment>
<sequence>MRFQSDVKHAIKVIGNEIVKSQDSFLVIKKNGQSIDLIQDNQVAFLKKGMITLHRVDDGMLTNYIKAPAIIGLGHVCDSNLNHFIQCETECSMWVVDTKVMFDIFSEKDLWKNAFFIIRKYLYLFLT</sequence>
<keyword evidence="2" id="KW-1185">Reference proteome</keyword>
<dbReference type="RefSeq" id="WP_034456758.1">
    <property type="nucleotide sequence ID" value="NZ_LXEO01000006.1"/>
</dbReference>
<organism evidence="1 2">
    <name type="scientific">Buttiauxella noackiae ATCC 51607</name>
    <dbReference type="NCBI Taxonomy" id="1354255"/>
    <lineage>
        <taxon>Bacteria</taxon>
        <taxon>Pseudomonadati</taxon>
        <taxon>Pseudomonadota</taxon>
        <taxon>Gammaproteobacteria</taxon>
        <taxon>Enterobacterales</taxon>
        <taxon>Enterobacteriaceae</taxon>
        <taxon>Buttiauxella</taxon>
    </lineage>
</organism>
<name>A0A1B7I0D8_9ENTR</name>
<dbReference type="Proteomes" id="UP000078286">
    <property type="component" value="Unassembled WGS sequence"/>
</dbReference>
<accession>A0A1B7I0D8</accession>
<dbReference type="EMBL" id="LXEO01000006">
    <property type="protein sequence ID" value="OAT21455.1"/>
    <property type="molecule type" value="Genomic_DNA"/>
</dbReference>